<evidence type="ECO:0000313" key="4">
    <source>
        <dbReference type="EMBL" id="QPS81599.1"/>
    </source>
</evidence>
<dbReference type="InterPro" id="IPR042183">
    <property type="entry name" value="MmgE/PrpD_sf_1"/>
</dbReference>
<keyword evidence="5" id="KW-1185">Reference proteome</keyword>
<protein>
    <submittedName>
        <fullName evidence="4">MmgE/PrpD family protein</fullName>
    </submittedName>
</protein>
<feature type="domain" description="MmgE/PrpD C-terminal" evidence="3">
    <location>
        <begin position="266"/>
        <end position="436"/>
    </location>
</feature>
<name>A0A7T2YTM5_9BURK</name>
<accession>A0A7T2YTM5</accession>
<dbReference type="InterPro" id="IPR036148">
    <property type="entry name" value="MmgE/PrpD_sf"/>
</dbReference>
<reference evidence="4 5" key="1">
    <citation type="submission" date="2020-12" db="EMBL/GenBank/DDBJ databases">
        <title>FDA dAtabase for Regulatory Grade micrObial Sequences (FDA-ARGOS): Supporting development and validation of Infectious Disease Dx tests.</title>
        <authorList>
            <person name="Sproer C."/>
            <person name="Gronow S."/>
            <person name="Severitt S."/>
            <person name="Schroder I."/>
            <person name="Tallon L."/>
            <person name="Sadzewicz L."/>
            <person name="Zhao X."/>
            <person name="Boylan J."/>
            <person name="Ott S."/>
            <person name="Bowen H."/>
            <person name="Vavikolanu K."/>
            <person name="Mehta A."/>
            <person name="Aluvathingal J."/>
            <person name="Nadendla S."/>
            <person name="Lowell S."/>
            <person name="Myers T."/>
            <person name="Yan Y."/>
            <person name="Sichtig H."/>
        </authorList>
    </citation>
    <scope>NUCLEOTIDE SEQUENCE [LARGE SCALE GENOMIC DNA]</scope>
    <source>
        <strain evidence="4 5">FDAARGOS_890</strain>
    </source>
</reference>
<dbReference type="GO" id="GO:0016829">
    <property type="term" value="F:lyase activity"/>
    <property type="evidence" value="ECO:0007669"/>
    <property type="project" value="InterPro"/>
</dbReference>
<dbReference type="PANTHER" id="PTHR16943:SF8">
    <property type="entry name" value="2-METHYLCITRATE DEHYDRATASE"/>
    <property type="match status" value="1"/>
</dbReference>
<dbReference type="Pfam" id="PF03972">
    <property type="entry name" value="MmgE_PrpD_N"/>
    <property type="match status" value="1"/>
</dbReference>
<dbReference type="Gene3D" id="1.10.4100.10">
    <property type="entry name" value="2-methylcitrate dehydratase PrpD"/>
    <property type="match status" value="1"/>
</dbReference>
<dbReference type="Pfam" id="PF19305">
    <property type="entry name" value="MmgE_PrpD_C"/>
    <property type="match status" value="1"/>
</dbReference>
<evidence type="ECO:0000313" key="5">
    <source>
        <dbReference type="Proteomes" id="UP000595064"/>
    </source>
</evidence>
<dbReference type="SUPFAM" id="SSF103378">
    <property type="entry name" value="2-methylcitrate dehydratase PrpD"/>
    <property type="match status" value="1"/>
</dbReference>
<evidence type="ECO:0000259" key="3">
    <source>
        <dbReference type="Pfam" id="PF19305"/>
    </source>
</evidence>
<dbReference type="InterPro" id="IPR045337">
    <property type="entry name" value="MmgE_PrpD_C"/>
</dbReference>
<dbReference type="Gene3D" id="3.30.1330.120">
    <property type="entry name" value="2-methylcitrate dehydratase PrpD"/>
    <property type="match status" value="1"/>
</dbReference>
<dbReference type="InterPro" id="IPR042188">
    <property type="entry name" value="MmgE/PrpD_sf_2"/>
</dbReference>
<dbReference type="AlphaFoldDB" id="A0A7T2YTM5"/>
<dbReference type="InterPro" id="IPR005656">
    <property type="entry name" value="MmgE_PrpD"/>
</dbReference>
<evidence type="ECO:0000256" key="1">
    <source>
        <dbReference type="ARBA" id="ARBA00006174"/>
    </source>
</evidence>
<sequence length="458" mass="48547">MNAIDTLVAHVQHLRYEDLPAPAVNAAKAFLLDAVGVGLSGSRHPRMAALHRAAAALGQGQEATVWASGERLPLASAVMLNAYQVFNQEFDAIHDRAVVHAFACIAPATLGYAEREGAIDGRQLIEAVAAGLDFAIHVALAQRAPMRFFRPAMCGGLGATAALCKLASLDETTTRDALGLAYSHLSGTMQAHAEGSPAVGLQVGLNARAAVTAFELAQAGFPGPRDILEGPFGYFALFDAGQARWHEVAADVGHVFQIERMSHKPYPTGRATHSGIGAVLQLMREHGLHAQDIASVCVHASALIVRLVGRPAHAGMDSASARLCMGYAVATAALQGHVGLDDFDAAMLSDPRRLELASRVQVLDDGNPDPNAMTPQRVELRLCNGRVLSLDMPDLPGSPALPLNEAEQDAKFHACCAHALPPVPSARAEKLRQALRQLQDQTDLRDIIALMRPASSPH</sequence>
<dbReference type="PANTHER" id="PTHR16943">
    <property type="entry name" value="2-METHYLCITRATE DEHYDRATASE-RELATED"/>
    <property type="match status" value="1"/>
</dbReference>
<evidence type="ECO:0000259" key="2">
    <source>
        <dbReference type="Pfam" id="PF03972"/>
    </source>
</evidence>
<organism evidence="4 5">
    <name type="scientific">Delftia lacustris</name>
    <dbReference type="NCBI Taxonomy" id="558537"/>
    <lineage>
        <taxon>Bacteria</taxon>
        <taxon>Pseudomonadati</taxon>
        <taxon>Pseudomonadota</taxon>
        <taxon>Betaproteobacteria</taxon>
        <taxon>Burkholderiales</taxon>
        <taxon>Comamonadaceae</taxon>
        <taxon>Delftia</taxon>
    </lineage>
</organism>
<dbReference type="RefSeq" id="WP_016454379.1">
    <property type="nucleotide sequence ID" value="NZ_CP065748.1"/>
</dbReference>
<gene>
    <name evidence="4" type="ORF">I6G47_00490</name>
</gene>
<dbReference type="EMBL" id="CP065748">
    <property type="protein sequence ID" value="QPS81599.1"/>
    <property type="molecule type" value="Genomic_DNA"/>
</dbReference>
<dbReference type="InterPro" id="IPR045336">
    <property type="entry name" value="MmgE_PrpD_N"/>
</dbReference>
<comment type="similarity">
    <text evidence="1">Belongs to the PrpD family.</text>
</comment>
<dbReference type="Proteomes" id="UP000595064">
    <property type="component" value="Chromosome"/>
</dbReference>
<proteinExistence type="inferred from homology"/>
<dbReference type="KEGG" id="dla:I6G47_00490"/>
<feature type="domain" description="MmgE/PrpD N-terminal" evidence="2">
    <location>
        <begin position="7"/>
        <end position="241"/>
    </location>
</feature>